<sequence length="328" mass="37603">MKAGQDFPYPKKGNHPRLPTLYLFRSPFSPTSIVAAMAELFVGPIMNKIISASSDYLEDQVGWQTGMKEELERLREYHPKIQAVVHFASSQEQIRDQNPALNEWLDAIDKADDVLDDLDYMKLEKKLRSKLEAVVQKLDKISTGVASFLDLVKDAKQEHQEQQLELYRARETGSLPTNDLIGRGKEKEIVMNWLRNPSNEYQTTMYRNISLPCIVGHGGMGKTTLLQHVDKDEITEEFDLKIWVCVSNNFDVKKVIADMLESLKMNRPPLDSLDELQKTERPHLETLEALQARFRIAVRDIWEEEEANCDISKWENLLAPLADGKFGS</sequence>
<dbReference type="PANTHER" id="PTHR36766">
    <property type="entry name" value="PLANT BROAD-SPECTRUM MILDEW RESISTANCE PROTEIN RPW8"/>
    <property type="match status" value="1"/>
</dbReference>
<evidence type="ECO:0000313" key="3">
    <source>
        <dbReference type="Proteomes" id="UP001552299"/>
    </source>
</evidence>
<evidence type="ECO:0000259" key="1">
    <source>
        <dbReference type="Pfam" id="PF00931"/>
    </source>
</evidence>
<protein>
    <recommendedName>
        <fullName evidence="1">NB-ARC domain-containing protein</fullName>
    </recommendedName>
</protein>
<organism evidence="2 3">
    <name type="scientific">Dendrobium thyrsiflorum</name>
    <name type="common">Pinecone-like raceme dendrobium</name>
    <name type="synonym">Orchid</name>
    <dbReference type="NCBI Taxonomy" id="117978"/>
    <lineage>
        <taxon>Eukaryota</taxon>
        <taxon>Viridiplantae</taxon>
        <taxon>Streptophyta</taxon>
        <taxon>Embryophyta</taxon>
        <taxon>Tracheophyta</taxon>
        <taxon>Spermatophyta</taxon>
        <taxon>Magnoliopsida</taxon>
        <taxon>Liliopsida</taxon>
        <taxon>Asparagales</taxon>
        <taxon>Orchidaceae</taxon>
        <taxon>Epidendroideae</taxon>
        <taxon>Malaxideae</taxon>
        <taxon>Dendrobiinae</taxon>
        <taxon>Dendrobium</taxon>
    </lineage>
</organism>
<dbReference type="Proteomes" id="UP001552299">
    <property type="component" value="Unassembled WGS sequence"/>
</dbReference>
<reference evidence="2 3" key="1">
    <citation type="journal article" date="2024" name="Plant Biotechnol. J.">
        <title>Dendrobium thyrsiflorum genome and its molecular insights into genes involved in important horticultural traits.</title>
        <authorList>
            <person name="Chen B."/>
            <person name="Wang J.Y."/>
            <person name="Zheng P.J."/>
            <person name="Li K.L."/>
            <person name="Liang Y.M."/>
            <person name="Chen X.F."/>
            <person name="Zhang C."/>
            <person name="Zhao X."/>
            <person name="He X."/>
            <person name="Zhang G.Q."/>
            <person name="Liu Z.J."/>
            <person name="Xu Q."/>
        </authorList>
    </citation>
    <scope>NUCLEOTIDE SEQUENCE [LARGE SCALE GENOMIC DNA]</scope>
    <source>
        <strain evidence="2">GZMU011</strain>
    </source>
</reference>
<dbReference type="InterPro" id="IPR027417">
    <property type="entry name" value="P-loop_NTPase"/>
</dbReference>
<proteinExistence type="predicted"/>
<comment type="caution">
    <text evidence="2">The sequence shown here is derived from an EMBL/GenBank/DDBJ whole genome shotgun (WGS) entry which is preliminary data.</text>
</comment>
<dbReference type="AlphaFoldDB" id="A0ABD0VTC6"/>
<dbReference type="SUPFAM" id="SSF52540">
    <property type="entry name" value="P-loop containing nucleoside triphosphate hydrolases"/>
    <property type="match status" value="1"/>
</dbReference>
<evidence type="ECO:0000313" key="2">
    <source>
        <dbReference type="EMBL" id="KAL0928324.1"/>
    </source>
</evidence>
<dbReference type="EMBL" id="JANQDX010000001">
    <property type="protein sequence ID" value="KAL0928324.1"/>
    <property type="molecule type" value="Genomic_DNA"/>
</dbReference>
<dbReference type="PANTHER" id="PTHR36766:SF30">
    <property type="entry name" value="TIR-NBS TYPE DISEASE RESISTANCE PROTEIN-RELATED"/>
    <property type="match status" value="1"/>
</dbReference>
<dbReference type="Pfam" id="PF00931">
    <property type="entry name" value="NB-ARC"/>
    <property type="match status" value="1"/>
</dbReference>
<dbReference type="Gene3D" id="3.40.50.300">
    <property type="entry name" value="P-loop containing nucleotide triphosphate hydrolases"/>
    <property type="match status" value="1"/>
</dbReference>
<feature type="domain" description="NB-ARC" evidence="1">
    <location>
        <begin position="212"/>
        <end position="325"/>
    </location>
</feature>
<dbReference type="InterPro" id="IPR002182">
    <property type="entry name" value="NB-ARC"/>
</dbReference>
<accession>A0ABD0VTC6</accession>
<keyword evidence="3" id="KW-1185">Reference proteome</keyword>
<name>A0ABD0VTC6_DENTH</name>
<gene>
    <name evidence="2" type="ORF">M5K25_000198</name>
</gene>